<dbReference type="Proteomes" id="UP000184432">
    <property type="component" value="Unassembled WGS sequence"/>
</dbReference>
<name>A0A1M6JM23_9FLAO</name>
<evidence type="ECO:0000313" key="1">
    <source>
        <dbReference type="EMBL" id="SHJ47700.1"/>
    </source>
</evidence>
<dbReference type="STRING" id="570521.SAMN04488508_109137"/>
<gene>
    <name evidence="1" type="ORF">SAMN04488508_109137</name>
</gene>
<organism evidence="1 2">
    <name type="scientific">Aquimarina spongiae</name>
    <dbReference type="NCBI Taxonomy" id="570521"/>
    <lineage>
        <taxon>Bacteria</taxon>
        <taxon>Pseudomonadati</taxon>
        <taxon>Bacteroidota</taxon>
        <taxon>Flavobacteriia</taxon>
        <taxon>Flavobacteriales</taxon>
        <taxon>Flavobacteriaceae</taxon>
        <taxon>Aquimarina</taxon>
    </lineage>
</organism>
<evidence type="ECO:0000313" key="2">
    <source>
        <dbReference type="Proteomes" id="UP000184432"/>
    </source>
</evidence>
<dbReference type="AlphaFoldDB" id="A0A1M6JM23"/>
<proteinExistence type="predicted"/>
<protein>
    <submittedName>
        <fullName evidence="1">Uncharacterized protein</fullName>
    </submittedName>
</protein>
<dbReference type="RefSeq" id="WP_170864640.1">
    <property type="nucleotide sequence ID" value="NZ_FQYP01000009.1"/>
</dbReference>
<reference evidence="2" key="1">
    <citation type="submission" date="2016-11" db="EMBL/GenBank/DDBJ databases">
        <authorList>
            <person name="Varghese N."/>
            <person name="Submissions S."/>
        </authorList>
    </citation>
    <scope>NUCLEOTIDE SEQUENCE [LARGE SCALE GENOMIC DNA]</scope>
    <source>
        <strain evidence="2">DSM 22623</strain>
    </source>
</reference>
<sequence length="57" mass="6324">MESFKEFEIKAIGLTKIYGGVQYIDTSFDGYCDCLEDSNDNGKQDPGECMEIVSCSV</sequence>
<dbReference type="EMBL" id="FQYP01000009">
    <property type="protein sequence ID" value="SHJ47700.1"/>
    <property type="molecule type" value="Genomic_DNA"/>
</dbReference>
<accession>A0A1M6JM23</accession>
<keyword evidence="2" id="KW-1185">Reference proteome</keyword>